<keyword evidence="1" id="KW-1185">Reference proteome</keyword>
<dbReference type="Proteomes" id="UP000887565">
    <property type="component" value="Unplaced"/>
</dbReference>
<organism evidence="1 2">
    <name type="scientific">Romanomermis culicivorax</name>
    <name type="common">Nematode worm</name>
    <dbReference type="NCBI Taxonomy" id="13658"/>
    <lineage>
        <taxon>Eukaryota</taxon>
        <taxon>Metazoa</taxon>
        <taxon>Ecdysozoa</taxon>
        <taxon>Nematoda</taxon>
        <taxon>Enoplea</taxon>
        <taxon>Dorylaimia</taxon>
        <taxon>Mermithida</taxon>
        <taxon>Mermithoidea</taxon>
        <taxon>Mermithidae</taxon>
        <taxon>Romanomermis</taxon>
    </lineage>
</organism>
<sequence length="99" mass="11070">MSTEHVILSQNKATNSTLAQKNIKYDIQTRRKSSLDFISHPQNNALIGRTGNNGRQFALSVFTGVDNNDRPYNMLVADECRNTFFVTPNANASVHRTAD</sequence>
<proteinExistence type="predicted"/>
<dbReference type="WBParaSite" id="nRc.2.0.1.t01565-RA">
    <property type="protein sequence ID" value="nRc.2.0.1.t01565-RA"/>
    <property type="gene ID" value="nRc.2.0.1.g01565"/>
</dbReference>
<protein>
    <submittedName>
        <fullName evidence="2">Uncharacterized protein</fullName>
    </submittedName>
</protein>
<reference evidence="2" key="1">
    <citation type="submission" date="2022-11" db="UniProtKB">
        <authorList>
            <consortium name="WormBaseParasite"/>
        </authorList>
    </citation>
    <scope>IDENTIFICATION</scope>
</reference>
<name>A0A915HJ00_ROMCU</name>
<evidence type="ECO:0000313" key="2">
    <source>
        <dbReference type="WBParaSite" id="nRc.2.0.1.t01565-RA"/>
    </source>
</evidence>
<accession>A0A915HJ00</accession>
<evidence type="ECO:0000313" key="1">
    <source>
        <dbReference type="Proteomes" id="UP000887565"/>
    </source>
</evidence>
<dbReference type="AlphaFoldDB" id="A0A915HJ00"/>